<evidence type="ECO:0000256" key="8">
    <source>
        <dbReference type="PIRSR" id="PIRSR006621-1"/>
    </source>
</evidence>
<evidence type="ECO:0000256" key="9">
    <source>
        <dbReference type="PIRSR" id="PIRSR006621-2"/>
    </source>
</evidence>
<keyword evidence="4 7" id="KW-0819">tRNA processing</keyword>
<comment type="cofactor">
    <cofactor evidence="1 7 9">
        <name>FMN</name>
        <dbReference type="ChEBI" id="CHEBI:58210"/>
    </cofactor>
</comment>
<evidence type="ECO:0000313" key="12">
    <source>
        <dbReference type="Proteomes" id="UP000095447"/>
    </source>
</evidence>
<dbReference type="InterPro" id="IPR018517">
    <property type="entry name" value="tRNA_hU_synthase_CS"/>
</dbReference>
<evidence type="ECO:0000313" key="11">
    <source>
        <dbReference type="EMBL" id="CUN43534.1"/>
    </source>
</evidence>
<comment type="similarity">
    <text evidence="7">Belongs to the dus family.</text>
</comment>
<keyword evidence="6 7" id="KW-0560">Oxidoreductase</keyword>
<reference evidence="11 12" key="1">
    <citation type="submission" date="2015-09" db="EMBL/GenBank/DDBJ databases">
        <authorList>
            <consortium name="Pathogen Informatics"/>
        </authorList>
    </citation>
    <scope>NUCLEOTIDE SEQUENCE [LARGE SCALE GENOMIC DNA]</scope>
    <source>
        <strain evidence="11 12">2789STDY5608838</strain>
    </source>
</reference>
<dbReference type="PROSITE" id="PS01136">
    <property type="entry name" value="UPF0034"/>
    <property type="match status" value="1"/>
</dbReference>
<dbReference type="Pfam" id="PF01207">
    <property type="entry name" value="Dus"/>
    <property type="match status" value="1"/>
</dbReference>
<organism evidence="11 12">
    <name type="scientific">Blautia obeum</name>
    <dbReference type="NCBI Taxonomy" id="40520"/>
    <lineage>
        <taxon>Bacteria</taxon>
        <taxon>Bacillati</taxon>
        <taxon>Bacillota</taxon>
        <taxon>Clostridia</taxon>
        <taxon>Lachnospirales</taxon>
        <taxon>Lachnospiraceae</taxon>
        <taxon>Blautia</taxon>
    </lineage>
</organism>
<accession>A0A173WW22</accession>
<evidence type="ECO:0000256" key="7">
    <source>
        <dbReference type="PIRNR" id="PIRNR006621"/>
    </source>
</evidence>
<comment type="function">
    <text evidence="7">Catalyzes the synthesis of 5,6-dihydrouridine (D), a modified base found in the D-loop of most tRNAs, via the reduction of the C5-C6 double bond in target uridines.</text>
</comment>
<sequence>MKIYLAPLEGITGYTYRRALYNCFGGFDKYFIPFILPNQKGHLSTREKKDIMPENNEGMYAVPQILTKNAEDFIQTAETLQEYGYNEVNLNLGCPSKTVVTKGRGAGFLDRPDELDKFLDEIFRKCDMKISIKTRLGMDDPEEFEDLLTIYNKYPLEELIVHARVQKDYYKNTPRLETFGEAVERAKSPVCYNGDIVTAKDCTRLQDMFPTLDCIMTGRGTLKNPALAREIRGGAPASKEEIRRFHDMMYNEYCEDLSGDRNILFRMKELWSYLAPMFTNNKKYDKKIKKAEKCVIYENAVRELFGCEQLIGEVENADMEKILDYYNS</sequence>
<evidence type="ECO:0000259" key="10">
    <source>
        <dbReference type="Pfam" id="PF01207"/>
    </source>
</evidence>
<feature type="binding site" evidence="9">
    <location>
        <position position="64"/>
    </location>
    <ligand>
        <name>FMN</name>
        <dbReference type="ChEBI" id="CHEBI:58210"/>
    </ligand>
</feature>
<dbReference type="AlphaFoldDB" id="A0A173WW22"/>
<dbReference type="GO" id="GO:0017150">
    <property type="term" value="F:tRNA dihydrouridine synthase activity"/>
    <property type="evidence" value="ECO:0007669"/>
    <property type="project" value="InterPro"/>
</dbReference>
<dbReference type="InterPro" id="IPR035587">
    <property type="entry name" value="DUS-like_FMN-bd"/>
</dbReference>
<gene>
    <name evidence="11" type="primary">dus_1</name>
    <name evidence="11" type="ORF">ERS852395_00329</name>
</gene>
<dbReference type="RefSeq" id="WP_055052519.1">
    <property type="nucleotide sequence ID" value="NZ_CYZA01000001.1"/>
</dbReference>
<dbReference type="PIRSF" id="PIRSF006621">
    <property type="entry name" value="Dus"/>
    <property type="match status" value="1"/>
</dbReference>
<keyword evidence="3 7" id="KW-0288">FMN</keyword>
<feature type="binding site" evidence="9">
    <location>
        <position position="133"/>
    </location>
    <ligand>
        <name>FMN</name>
        <dbReference type="ChEBI" id="CHEBI:58210"/>
    </ligand>
</feature>
<evidence type="ECO:0000256" key="4">
    <source>
        <dbReference type="ARBA" id="ARBA00022694"/>
    </source>
</evidence>
<keyword evidence="2 7" id="KW-0285">Flavoprotein</keyword>
<dbReference type="InterPro" id="IPR001269">
    <property type="entry name" value="DUS_fam"/>
</dbReference>
<dbReference type="GO" id="GO:0050660">
    <property type="term" value="F:flavin adenine dinucleotide binding"/>
    <property type="evidence" value="ECO:0007669"/>
    <property type="project" value="InterPro"/>
</dbReference>
<evidence type="ECO:0000256" key="2">
    <source>
        <dbReference type="ARBA" id="ARBA00022630"/>
    </source>
</evidence>
<evidence type="ECO:0000256" key="6">
    <source>
        <dbReference type="ARBA" id="ARBA00023002"/>
    </source>
</evidence>
<keyword evidence="9" id="KW-0547">Nucleotide-binding</keyword>
<dbReference type="GO" id="GO:0003723">
    <property type="term" value="F:RNA binding"/>
    <property type="evidence" value="ECO:0007669"/>
    <property type="project" value="TreeGrafter"/>
</dbReference>
<dbReference type="InterPro" id="IPR013785">
    <property type="entry name" value="Aldolase_TIM"/>
</dbReference>
<feature type="binding site" evidence="9">
    <location>
        <position position="162"/>
    </location>
    <ligand>
        <name>FMN</name>
        <dbReference type="ChEBI" id="CHEBI:58210"/>
    </ligand>
</feature>
<dbReference type="EC" id="1.3.1.-" evidence="7"/>
<dbReference type="Gene3D" id="3.20.20.70">
    <property type="entry name" value="Aldolase class I"/>
    <property type="match status" value="1"/>
</dbReference>
<proteinExistence type="inferred from homology"/>
<feature type="binding site" evidence="9">
    <location>
        <begin position="218"/>
        <end position="219"/>
    </location>
    <ligand>
        <name>FMN</name>
        <dbReference type="ChEBI" id="CHEBI:58210"/>
    </ligand>
</feature>
<evidence type="ECO:0000256" key="5">
    <source>
        <dbReference type="ARBA" id="ARBA00022857"/>
    </source>
</evidence>
<feature type="active site" description="Proton donor" evidence="8">
    <location>
        <position position="94"/>
    </location>
</feature>
<dbReference type="PANTHER" id="PTHR45846">
    <property type="entry name" value="TRNA-DIHYDROURIDINE(47) SYNTHASE [NAD(P)(+)]-LIKE"/>
    <property type="match status" value="1"/>
</dbReference>
<dbReference type="PANTHER" id="PTHR45846:SF1">
    <property type="entry name" value="TRNA-DIHYDROURIDINE(47) SYNTHASE [NAD(P)(+)]-LIKE"/>
    <property type="match status" value="1"/>
</dbReference>
<dbReference type="SUPFAM" id="SSF51395">
    <property type="entry name" value="FMN-linked oxidoreductases"/>
    <property type="match status" value="1"/>
</dbReference>
<dbReference type="EMBL" id="CYZA01000001">
    <property type="protein sequence ID" value="CUN43534.1"/>
    <property type="molecule type" value="Genomic_DNA"/>
</dbReference>
<evidence type="ECO:0000256" key="3">
    <source>
        <dbReference type="ARBA" id="ARBA00022643"/>
    </source>
</evidence>
<dbReference type="CDD" id="cd02801">
    <property type="entry name" value="DUS_like_FMN"/>
    <property type="match status" value="1"/>
</dbReference>
<keyword evidence="5" id="KW-0521">NADP</keyword>
<name>A0A173WW22_9FIRM</name>
<evidence type="ECO:0000256" key="1">
    <source>
        <dbReference type="ARBA" id="ARBA00001917"/>
    </source>
</evidence>
<protein>
    <recommendedName>
        <fullName evidence="7">tRNA-dihydrouridine synthase</fullName>
        <ecNumber evidence="7">1.3.1.-</ecNumber>
    </recommendedName>
</protein>
<dbReference type="Proteomes" id="UP000095447">
    <property type="component" value="Unassembled WGS sequence"/>
</dbReference>
<feature type="domain" description="DUS-like FMN-binding" evidence="10">
    <location>
        <begin position="5"/>
        <end position="281"/>
    </location>
</feature>